<sequence length="106" mass="12579">MPASIDKNLMSISLRKQRNHFVVVKKTFTPKSMWNRAVEKQLDLVKYNLEGKTSRYFYITSSPRHYSCTVQKSYGIRPLSQLDKIIVMTWFFIVVIQEMKEKLNTE</sequence>
<dbReference type="AlphaFoldDB" id="A0AAQ3MP00"/>
<keyword evidence="2" id="KW-1185">Reference proteome</keyword>
<proteinExistence type="predicted"/>
<dbReference type="EMBL" id="CP144691">
    <property type="protein sequence ID" value="WVY94642.1"/>
    <property type="molecule type" value="Genomic_DNA"/>
</dbReference>
<protein>
    <submittedName>
        <fullName evidence="1">Uncharacterized protein</fullName>
    </submittedName>
</protein>
<organism evidence="1 2">
    <name type="scientific">Vigna mungo</name>
    <name type="common">Black gram</name>
    <name type="synonym">Phaseolus mungo</name>
    <dbReference type="NCBI Taxonomy" id="3915"/>
    <lineage>
        <taxon>Eukaryota</taxon>
        <taxon>Viridiplantae</taxon>
        <taxon>Streptophyta</taxon>
        <taxon>Embryophyta</taxon>
        <taxon>Tracheophyta</taxon>
        <taxon>Spermatophyta</taxon>
        <taxon>Magnoliopsida</taxon>
        <taxon>eudicotyledons</taxon>
        <taxon>Gunneridae</taxon>
        <taxon>Pentapetalae</taxon>
        <taxon>rosids</taxon>
        <taxon>fabids</taxon>
        <taxon>Fabales</taxon>
        <taxon>Fabaceae</taxon>
        <taxon>Papilionoideae</taxon>
        <taxon>50 kb inversion clade</taxon>
        <taxon>NPAAA clade</taxon>
        <taxon>indigoferoid/millettioid clade</taxon>
        <taxon>Phaseoleae</taxon>
        <taxon>Vigna</taxon>
    </lineage>
</organism>
<dbReference type="Proteomes" id="UP001374535">
    <property type="component" value="Chromosome 10"/>
</dbReference>
<name>A0AAQ3MP00_VIGMU</name>
<accession>A0AAQ3MP00</accession>
<evidence type="ECO:0000313" key="1">
    <source>
        <dbReference type="EMBL" id="WVY94642.1"/>
    </source>
</evidence>
<reference evidence="1 2" key="1">
    <citation type="journal article" date="2023" name="Life. Sci Alliance">
        <title>Evolutionary insights into 3D genome organization and epigenetic landscape of Vigna mungo.</title>
        <authorList>
            <person name="Junaid A."/>
            <person name="Singh B."/>
            <person name="Bhatia S."/>
        </authorList>
    </citation>
    <scope>NUCLEOTIDE SEQUENCE [LARGE SCALE GENOMIC DNA]</scope>
    <source>
        <strain evidence="1">Urdbean</strain>
    </source>
</reference>
<evidence type="ECO:0000313" key="2">
    <source>
        <dbReference type="Proteomes" id="UP001374535"/>
    </source>
</evidence>
<gene>
    <name evidence="1" type="ORF">V8G54_033730</name>
</gene>